<evidence type="ECO:0000256" key="3">
    <source>
        <dbReference type="ARBA" id="ARBA00022801"/>
    </source>
</evidence>
<dbReference type="PANTHER" id="PTHR11069">
    <property type="entry name" value="GLUCOSYLCERAMIDASE"/>
    <property type="match status" value="1"/>
</dbReference>
<evidence type="ECO:0000259" key="6">
    <source>
        <dbReference type="Pfam" id="PF02055"/>
    </source>
</evidence>
<dbReference type="Pfam" id="PF02055">
    <property type="entry name" value="Glyco_hydro_30"/>
    <property type="match status" value="1"/>
</dbReference>
<dbReference type="SUPFAM" id="SSF51011">
    <property type="entry name" value="Glycosyl hydrolase domain"/>
    <property type="match status" value="1"/>
</dbReference>
<keyword evidence="3 4" id="KW-0378">Hydrolase</keyword>
<proteinExistence type="inferred from homology"/>
<dbReference type="Pfam" id="PF17189">
    <property type="entry name" value="Glyco_hydro_30C"/>
    <property type="match status" value="1"/>
</dbReference>
<dbReference type="EMBL" id="PVTH01000002">
    <property type="protein sequence ID" value="PRY54293.1"/>
    <property type="molecule type" value="Genomic_DNA"/>
</dbReference>
<dbReference type="AlphaFoldDB" id="A0A2T0U8P1"/>
<dbReference type="Gene3D" id="3.20.20.80">
    <property type="entry name" value="Glycosidases"/>
    <property type="match status" value="1"/>
</dbReference>
<comment type="similarity">
    <text evidence="1 4">Belongs to the glycosyl hydrolase 30 family.</text>
</comment>
<dbReference type="SUPFAM" id="SSF51445">
    <property type="entry name" value="(Trans)glycosidases"/>
    <property type="match status" value="1"/>
</dbReference>
<dbReference type="InterPro" id="IPR001139">
    <property type="entry name" value="Glyco_hydro_30"/>
</dbReference>
<keyword evidence="2 5" id="KW-0732">Signal</keyword>
<organism evidence="8 9">
    <name type="scientific">Arcticibacter pallidicorallinus</name>
    <dbReference type="NCBI Taxonomy" id="1259464"/>
    <lineage>
        <taxon>Bacteria</taxon>
        <taxon>Pseudomonadati</taxon>
        <taxon>Bacteroidota</taxon>
        <taxon>Sphingobacteriia</taxon>
        <taxon>Sphingobacteriales</taxon>
        <taxon>Sphingobacteriaceae</taxon>
        <taxon>Arcticibacter</taxon>
    </lineage>
</organism>
<dbReference type="PROSITE" id="PS51257">
    <property type="entry name" value="PROKAR_LIPOPROTEIN"/>
    <property type="match status" value="1"/>
</dbReference>
<evidence type="ECO:0000256" key="4">
    <source>
        <dbReference type="RuleBase" id="RU361188"/>
    </source>
</evidence>
<comment type="caution">
    <text evidence="8">The sequence shown here is derived from an EMBL/GenBank/DDBJ whole genome shotgun (WGS) entry which is preliminary data.</text>
</comment>
<dbReference type="Proteomes" id="UP000238034">
    <property type="component" value="Unassembled WGS sequence"/>
</dbReference>
<feature type="signal peptide" evidence="5">
    <location>
        <begin position="1"/>
        <end position="24"/>
    </location>
</feature>
<evidence type="ECO:0000313" key="9">
    <source>
        <dbReference type="Proteomes" id="UP000238034"/>
    </source>
</evidence>
<dbReference type="PRINTS" id="PR00843">
    <property type="entry name" value="GLHYDRLASE30"/>
</dbReference>
<keyword evidence="9" id="KW-1185">Reference proteome</keyword>
<dbReference type="OrthoDB" id="9806701at2"/>
<protein>
    <submittedName>
        <fullName evidence="8">Glucosylceramidase</fullName>
    </submittedName>
</protein>
<feature type="domain" description="Glycosyl hydrolase family 30 TIM-barrel" evidence="6">
    <location>
        <begin position="88"/>
        <end position="431"/>
    </location>
</feature>
<evidence type="ECO:0000256" key="5">
    <source>
        <dbReference type="SAM" id="SignalP"/>
    </source>
</evidence>
<dbReference type="RefSeq" id="WP_106291379.1">
    <property type="nucleotide sequence ID" value="NZ_PVTH01000002.1"/>
</dbReference>
<dbReference type="PANTHER" id="PTHR11069:SF23">
    <property type="entry name" value="LYSOSOMAL ACID GLUCOSYLCERAMIDASE"/>
    <property type="match status" value="1"/>
</dbReference>
<gene>
    <name evidence="8" type="ORF">B0I27_10259</name>
</gene>
<evidence type="ECO:0000256" key="2">
    <source>
        <dbReference type="ARBA" id="ARBA00022729"/>
    </source>
</evidence>
<dbReference type="InterPro" id="IPR033452">
    <property type="entry name" value="GH30_C"/>
</dbReference>
<dbReference type="Gene3D" id="2.60.40.1180">
    <property type="entry name" value="Golgi alpha-mannosidase II"/>
    <property type="match status" value="1"/>
</dbReference>
<name>A0A2T0U8P1_9SPHI</name>
<evidence type="ECO:0000256" key="1">
    <source>
        <dbReference type="ARBA" id="ARBA00005382"/>
    </source>
</evidence>
<dbReference type="InterPro" id="IPR017853">
    <property type="entry name" value="GH"/>
</dbReference>
<feature type="domain" description="Glycosyl hydrolase family 30 beta sandwich" evidence="7">
    <location>
        <begin position="436"/>
        <end position="497"/>
    </location>
</feature>
<dbReference type="GO" id="GO:0016020">
    <property type="term" value="C:membrane"/>
    <property type="evidence" value="ECO:0007669"/>
    <property type="project" value="GOC"/>
</dbReference>
<reference evidence="8 9" key="1">
    <citation type="submission" date="2018-03" db="EMBL/GenBank/DDBJ databases">
        <title>Genomic Encyclopedia of Type Strains, Phase III (KMG-III): the genomes of soil and plant-associated and newly described type strains.</title>
        <authorList>
            <person name="Whitman W."/>
        </authorList>
    </citation>
    <scope>NUCLEOTIDE SEQUENCE [LARGE SCALE GENOMIC DNA]</scope>
    <source>
        <strain evidence="8 9">CGMCC 1.9313</strain>
    </source>
</reference>
<sequence>MKKYLTNSKSIALAFCLLGSIVTACGTDKNEPSNPPEPEVPVSGDVTIYVTTNTRSQDFAKKFVDFSTKSNMSPNTITLNPSQTYQSIEGFGAAITGSTCYNLLKMAPADRAKFLKETFSETEGMGQSYIRIAIGCSDFSLSEYTCWDTPGIENFGLQNEEINYIIPVLKEILAINPNLKILGSPWTSPRWMKVNNLTDLQPFNSWTSGQLNPVHYQDYGTYFVKWIQAMAANGVKISAVTPQNEPLNRKNSASLYMGWDEQLAFIKTALGPKLKAAGLDTKIYVFDHNYNYDNIASQNDYPAKIYEDAAAAAFITGAAYHNYGGDKAELLDIQAKRPDKELIFTETSIGTWNDGQNLATRLMEDMKEVGLGTINNWSRAVIVWNLMLDTERGPNRDGGCQTCYGAVDLNKADYKTIKRNSHYYVIGHLSSVVKPGAVRIGASGYSAAGLTYSAFKNTDGTFALVLLNDTNELRKITLSEGAKHFSYDVPAKSVVSYRW</sequence>
<dbReference type="GO" id="GO:0006680">
    <property type="term" value="P:glucosylceramide catabolic process"/>
    <property type="evidence" value="ECO:0007669"/>
    <property type="project" value="TreeGrafter"/>
</dbReference>
<evidence type="ECO:0000313" key="8">
    <source>
        <dbReference type="EMBL" id="PRY54293.1"/>
    </source>
</evidence>
<feature type="chain" id="PRO_5015493000" evidence="5">
    <location>
        <begin position="25"/>
        <end position="499"/>
    </location>
</feature>
<evidence type="ECO:0000259" key="7">
    <source>
        <dbReference type="Pfam" id="PF17189"/>
    </source>
</evidence>
<accession>A0A2T0U8P1</accession>
<dbReference type="GO" id="GO:0004348">
    <property type="term" value="F:glucosylceramidase activity"/>
    <property type="evidence" value="ECO:0007669"/>
    <property type="project" value="InterPro"/>
</dbReference>
<dbReference type="InterPro" id="IPR033453">
    <property type="entry name" value="Glyco_hydro_30_TIM-barrel"/>
</dbReference>
<dbReference type="InterPro" id="IPR013780">
    <property type="entry name" value="Glyco_hydro_b"/>
</dbReference>
<keyword evidence="4" id="KW-0326">Glycosidase</keyword>